<evidence type="ECO:0000313" key="2">
    <source>
        <dbReference type="Proteomes" id="UP000242849"/>
    </source>
</evidence>
<keyword evidence="2" id="KW-1185">Reference proteome</keyword>
<sequence length="63" mass="6830">MTSNVKVSAHCGHDKEVRVTVTGITDHATGEVGVIETFTLQDGETAERAIYDSREVKAVEVLK</sequence>
<organism evidence="1 2">
    <name type="scientific">Pseudomonas anguilliseptica</name>
    <dbReference type="NCBI Taxonomy" id="53406"/>
    <lineage>
        <taxon>Bacteria</taxon>
        <taxon>Pseudomonadati</taxon>
        <taxon>Pseudomonadota</taxon>
        <taxon>Gammaproteobacteria</taxon>
        <taxon>Pseudomonadales</taxon>
        <taxon>Pseudomonadaceae</taxon>
        <taxon>Pseudomonas</taxon>
    </lineage>
</organism>
<dbReference type="EMBL" id="FNSC01000001">
    <property type="protein sequence ID" value="SED97922.1"/>
    <property type="molecule type" value="Genomic_DNA"/>
</dbReference>
<protein>
    <submittedName>
        <fullName evidence="1">Uncharacterized protein</fullName>
    </submittedName>
</protein>
<proteinExistence type="predicted"/>
<gene>
    <name evidence="1" type="ORF">SAMN05421553_3771</name>
</gene>
<accession>A0A1H5F3H8</accession>
<dbReference type="AlphaFoldDB" id="A0A1H5F3H8"/>
<name>A0A1H5F3H8_PSEAG</name>
<dbReference type="RefSeq" id="WP_090385703.1">
    <property type="nucleotide sequence ID" value="NZ_FNSC01000001.1"/>
</dbReference>
<dbReference type="Proteomes" id="UP000242849">
    <property type="component" value="Unassembled WGS sequence"/>
</dbReference>
<evidence type="ECO:0000313" key="1">
    <source>
        <dbReference type="EMBL" id="SED97922.1"/>
    </source>
</evidence>
<reference evidence="2" key="1">
    <citation type="submission" date="2016-10" db="EMBL/GenBank/DDBJ databases">
        <authorList>
            <person name="Varghese N."/>
            <person name="Submissions S."/>
        </authorList>
    </citation>
    <scope>NUCLEOTIDE SEQUENCE [LARGE SCALE GENOMIC DNA]</scope>
    <source>
        <strain evidence="2">DSM 12111</strain>
    </source>
</reference>